<dbReference type="Proteomes" id="UP000054621">
    <property type="component" value="Unassembled WGS sequence"/>
</dbReference>
<organism evidence="1 2">
    <name type="scientific">Legionella sainthelensi</name>
    <dbReference type="NCBI Taxonomy" id="28087"/>
    <lineage>
        <taxon>Bacteria</taxon>
        <taxon>Pseudomonadati</taxon>
        <taxon>Pseudomonadota</taxon>
        <taxon>Gammaproteobacteria</taxon>
        <taxon>Legionellales</taxon>
        <taxon>Legionellaceae</taxon>
        <taxon>Legionella</taxon>
    </lineage>
</organism>
<proteinExistence type="predicted"/>
<gene>
    <name evidence="1" type="ORF">Lsai_0125</name>
</gene>
<dbReference type="RefSeq" id="WP_027271698.1">
    <property type="nucleotide sequence ID" value="NZ_CAAAJE010000021.1"/>
</dbReference>
<evidence type="ECO:0000313" key="1">
    <source>
        <dbReference type="EMBL" id="KTD60375.1"/>
    </source>
</evidence>
<protein>
    <submittedName>
        <fullName evidence="1">Uncharacterized protein</fullName>
    </submittedName>
</protein>
<reference evidence="1 2" key="1">
    <citation type="submission" date="2015-11" db="EMBL/GenBank/DDBJ databases">
        <title>Genomic analysis of 38 Legionella species identifies large and diverse effector repertoires.</title>
        <authorList>
            <person name="Burstein D."/>
            <person name="Amaro F."/>
            <person name="Zusman T."/>
            <person name="Lifshitz Z."/>
            <person name="Cohen O."/>
            <person name="Gilbert J.A."/>
            <person name="Pupko T."/>
            <person name="Shuman H.A."/>
            <person name="Segal G."/>
        </authorList>
    </citation>
    <scope>NUCLEOTIDE SEQUENCE [LARGE SCALE GENOMIC DNA]</scope>
    <source>
        <strain evidence="1 2">Mt.St.Helens-4</strain>
    </source>
</reference>
<evidence type="ECO:0000313" key="2">
    <source>
        <dbReference type="Proteomes" id="UP000054621"/>
    </source>
</evidence>
<comment type="caution">
    <text evidence="1">The sequence shown here is derived from an EMBL/GenBank/DDBJ whole genome shotgun (WGS) entry which is preliminary data.</text>
</comment>
<accession>A0A0W0YU39</accession>
<dbReference type="EMBL" id="LNYV01000002">
    <property type="protein sequence ID" value="KTD60375.1"/>
    <property type="molecule type" value="Genomic_DNA"/>
</dbReference>
<dbReference type="AlphaFoldDB" id="A0A0W0YU39"/>
<dbReference type="PATRIC" id="fig|28087.4.peg.134"/>
<name>A0A0W0YU39_9GAMM</name>
<dbReference type="OrthoDB" id="5647401at2"/>
<sequence>MKFILTKKNSVDSITLELEPTATVNDLFLALYEYRSKNYRHLSFSEYQKYISIYQYFLYGDQFKKKWLPDLPLADFEPKDPCYLTWEEFTERQYLLTHNNFDSIGSSVLFWQANTKSDKLEIEEDMSAQSRERMGFDS</sequence>
<dbReference type="eggNOG" id="ENOG5031ECF">
    <property type="taxonomic scope" value="Bacteria"/>
</dbReference>